<dbReference type="Proteomes" id="UP000031668">
    <property type="component" value="Unassembled WGS sequence"/>
</dbReference>
<accession>A0A0C2IXH8</accession>
<organism evidence="1 2">
    <name type="scientific">Thelohanellus kitauei</name>
    <name type="common">Myxosporean</name>
    <dbReference type="NCBI Taxonomy" id="669202"/>
    <lineage>
        <taxon>Eukaryota</taxon>
        <taxon>Metazoa</taxon>
        <taxon>Cnidaria</taxon>
        <taxon>Myxozoa</taxon>
        <taxon>Myxosporea</taxon>
        <taxon>Bivalvulida</taxon>
        <taxon>Platysporina</taxon>
        <taxon>Myxobolidae</taxon>
        <taxon>Thelohanellus</taxon>
    </lineage>
</organism>
<gene>
    <name evidence="1" type="ORF">RF11_08069</name>
</gene>
<evidence type="ECO:0000313" key="2">
    <source>
        <dbReference type="Proteomes" id="UP000031668"/>
    </source>
</evidence>
<sequence>MKVMNQLSRMTKNIEGLHRVFSSIVSANHTMIFGVQYSLKLANSLADHEIDTAIFKRNVRGQQGGRYYNITNIITFIVKNSKNLSYVESHRCISYAFKKAEKC</sequence>
<evidence type="ECO:0000313" key="1">
    <source>
        <dbReference type="EMBL" id="KII61572.1"/>
    </source>
</evidence>
<comment type="caution">
    <text evidence="1">The sequence shown here is derived from an EMBL/GenBank/DDBJ whole genome shotgun (WGS) entry which is preliminary data.</text>
</comment>
<dbReference type="EMBL" id="JWZT01005323">
    <property type="protein sequence ID" value="KII61572.1"/>
    <property type="molecule type" value="Genomic_DNA"/>
</dbReference>
<keyword evidence="2" id="KW-1185">Reference proteome</keyword>
<protein>
    <submittedName>
        <fullName evidence="1">Uncharacterized protein</fullName>
    </submittedName>
</protein>
<reference evidence="1 2" key="1">
    <citation type="journal article" date="2014" name="Genome Biol. Evol.">
        <title>The genome of the myxosporean Thelohanellus kitauei shows adaptations to nutrient acquisition within its fish host.</title>
        <authorList>
            <person name="Yang Y."/>
            <person name="Xiong J."/>
            <person name="Zhou Z."/>
            <person name="Huo F."/>
            <person name="Miao W."/>
            <person name="Ran C."/>
            <person name="Liu Y."/>
            <person name="Zhang J."/>
            <person name="Feng J."/>
            <person name="Wang M."/>
            <person name="Wang M."/>
            <person name="Wang L."/>
            <person name="Yao B."/>
        </authorList>
    </citation>
    <scope>NUCLEOTIDE SEQUENCE [LARGE SCALE GENOMIC DNA]</scope>
    <source>
        <strain evidence="1">Wuqing</strain>
    </source>
</reference>
<proteinExistence type="predicted"/>
<dbReference type="AlphaFoldDB" id="A0A0C2IXH8"/>
<name>A0A0C2IXH8_THEKT</name>